<dbReference type="PANTHER" id="PTHR46376:SF1">
    <property type="entry name" value="LEUCINE-ZIPPER-LIKE TRANSCRIPTIONAL REGULATOR 1"/>
    <property type="match status" value="1"/>
</dbReference>
<keyword evidence="3" id="KW-0812">Transmembrane</keyword>
<organism evidence="4 5">
    <name type="scientific">Characodon lateralis</name>
    <dbReference type="NCBI Taxonomy" id="208331"/>
    <lineage>
        <taxon>Eukaryota</taxon>
        <taxon>Metazoa</taxon>
        <taxon>Chordata</taxon>
        <taxon>Craniata</taxon>
        <taxon>Vertebrata</taxon>
        <taxon>Euteleostomi</taxon>
        <taxon>Actinopterygii</taxon>
        <taxon>Neopterygii</taxon>
        <taxon>Teleostei</taxon>
        <taxon>Neoteleostei</taxon>
        <taxon>Acanthomorphata</taxon>
        <taxon>Ovalentaria</taxon>
        <taxon>Atherinomorphae</taxon>
        <taxon>Cyprinodontiformes</taxon>
        <taxon>Goodeidae</taxon>
        <taxon>Characodon</taxon>
    </lineage>
</organism>
<keyword evidence="2" id="KW-0677">Repeat</keyword>
<proteinExistence type="predicted"/>
<evidence type="ECO:0000256" key="2">
    <source>
        <dbReference type="ARBA" id="ARBA00022737"/>
    </source>
</evidence>
<evidence type="ECO:0000256" key="3">
    <source>
        <dbReference type="SAM" id="Phobius"/>
    </source>
</evidence>
<dbReference type="Pfam" id="PF24681">
    <property type="entry name" value="Kelch_KLHDC2_KLHL20_DRC7"/>
    <property type="match status" value="1"/>
</dbReference>
<keyword evidence="3" id="KW-0472">Membrane</keyword>
<keyword evidence="3" id="KW-1133">Transmembrane helix</keyword>
<sequence>MNANLKHDSIKQVELCVFLSLPTFALLQGFLYVFGGMWDSAYTGGRCPLWVFDIANQKWVPCQGMTSSPQTQRPSNRKGHSAVVLGSAMLIYGGFMDIKGSLREFWSLDFNTMAWSPLSGSEHGSSVPGPRHNHSAVAYQNCMFLFGGLKGLREQKDFWKWNSTNHTWTCLK</sequence>
<protein>
    <submittedName>
        <fullName evidence="4">Uncharacterized protein</fullName>
    </submittedName>
</protein>
<dbReference type="PANTHER" id="PTHR46376">
    <property type="entry name" value="LEUCINE-ZIPPER-LIKE TRANSCRIPTIONAL REGULATOR 1"/>
    <property type="match status" value="1"/>
</dbReference>
<dbReference type="Proteomes" id="UP001352852">
    <property type="component" value="Unassembled WGS sequence"/>
</dbReference>
<dbReference type="InterPro" id="IPR015915">
    <property type="entry name" value="Kelch-typ_b-propeller"/>
</dbReference>
<keyword evidence="1" id="KW-0880">Kelch repeat</keyword>
<comment type="caution">
    <text evidence="4">The sequence shown here is derived from an EMBL/GenBank/DDBJ whole genome shotgun (WGS) entry which is preliminary data.</text>
</comment>
<dbReference type="EMBL" id="JAHUTJ010077330">
    <property type="protein sequence ID" value="MED6295080.1"/>
    <property type="molecule type" value="Genomic_DNA"/>
</dbReference>
<reference evidence="4 5" key="1">
    <citation type="submission" date="2021-06" db="EMBL/GenBank/DDBJ databases">
        <authorList>
            <person name="Palmer J.M."/>
        </authorList>
    </citation>
    <scope>NUCLEOTIDE SEQUENCE [LARGE SCALE GENOMIC DNA]</scope>
    <source>
        <strain evidence="4 5">CL_MEX2019</strain>
        <tissue evidence="4">Muscle</tissue>
    </source>
</reference>
<dbReference type="SUPFAM" id="SSF117281">
    <property type="entry name" value="Kelch motif"/>
    <property type="match status" value="1"/>
</dbReference>
<dbReference type="Gene3D" id="2.120.10.80">
    <property type="entry name" value="Kelch-type beta propeller"/>
    <property type="match status" value="1"/>
</dbReference>
<evidence type="ECO:0000313" key="4">
    <source>
        <dbReference type="EMBL" id="MED6295080.1"/>
    </source>
</evidence>
<accession>A0ABU7F9Q2</accession>
<name>A0ABU7F9Q2_9TELE</name>
<evidence type="ECO:0000256" key="1">
    <source>
        <dbReference type="ARBA" id="ARBA00022441"/>
    </source>
</evidence>
<keyword evidence="5" id="KW-1185">Reference proteome</keyword>
<evidence type="ECO:0000313" key="5">
    <source>
        <dbReference type="Proteomes" id="UP001352852"/>
    </source>
</evidence>
<gene>
    <name evidence="4" type="ORF">CHARACLAT_027730</name>
</gene>
<feature type="transmembrane region" description="Helical" evidence="3">
    <location>
        <begin position="12"/>
        <end position="34"/>
    </location>
</feature>
<dbReference type="InterPro" id="IPR051568">
    <property type="entry name" value="LZTR1/Attractin"/>
</dbReference>